<proteinExistence type="predicted"/>
<dbReference type="InterPro" id="IPR021874">
    <property type="entry name" value="Phage_Mu_Gp27"/>
</dbReference>
<evidence type="ECO:0000313" key="2">
    <source>
        <dbReference type="Proteomes" id="UP000053748"/>
    </source>
</evidence>
<organism evidence="1 2">
    <name type="scientific">Vibrio mimicus</name>
    <dbReference type="NCBI Taxonomy" id="674"/>
    <lineage>
        <taxon>Bacteria</taxon>
        <taxon>Pseudomonadati</taxon>
        <taxon>Pseudomonadota</taxon>
        <taxon>Gammaproteobacteria</taxon>
        <taxon>Vibrionales</taxon>
        <taxon>Vibrionaceae</taxon>
        <taxon>Vibrio</taxon>
    </lineage>
</organism>
<keyword evidence="2" id="KW-1185">Reference proteome</keyword>
<protein>
    <submittedName>
        <fullName evidence="1">DUF3486 domain-containing protein</fullName>
    </submittedName>
</protein>
<comment type="caution">
    <text evidence="1">The sequence shown here is derived from an EMBL/GenBank/DDBJ whole genome shotgun (WGS) entry which is preliminary data.</text>
</comment>
<dbReference type="OrthoDB" id="5873478at2"/>
<dbReference type="AlphaFoldDB" id="A0A2J9VKK2"/>
<reference evidence="1" key="1">
    <citation type="submission" date="2017-12" db="EMBL/GenBank/DDBJ databases">
        <title>FDA dAtabase for Regulatory Grade micrObial Sequences (FDA-ARGOS): Supporting development and validation of Infectious Disease Dx tests.</title>
        <authorList>
            <person name="Hoffmann M."/>
            <person name="Allard M."/>
            <person name="Evans P."/>
            <person name="Brown E."/>
            <person name="Tallon L.J."/>
            <person name="Sadzewicz L."/>
            <person name="Sengamalay N."/>
            <person name="Ott S."/>
            <person name="Godinez A."/>
            <person name="Nagaraj S."/>
            <person name="Vavikolanu K."/>
            <person name="Aluvathingal J."/>
            <person name="Nadendla S."/>
            <person name="Hobson J."/>
            <person name="Sichtig H."/>
        </authorList>
    </citation>
    <scope>NUCLEOTIDE SEQUENCE [LARGE SCALE GENOMIC DNA]</scope>
    <source>
        <strain evidence="1">FDAARGOS_113</strain>
    </source>
</reference>
<dbReference type="RefSeq" id="WP_000818342.1">
    <property type="nucleotide sequence ID" value="NZ_CAWMSS010000002.1"/>
</dbReference>
<dbReference type="EMBL" id="LOSJ02000001">
    <property type="protein sequence ID" value="PNM64299.1"/>
    <property type="molecule type" value="Genomic_DNA"/>
</dbReference>
<name>A0A2J9VKK2_VIBMI</name>
<dbReference type="Proteomes" id="UP000053748">
    <property type="component" value="Unassembled WGS sequence"/>
</dbReference>
<dbReference type="Pfam" id="PF11985">
    <property type="entry name" value="Phage_Mu_Gp27"/>
    <property type="match status" value="1"/>
</dbReference>
<sequence length="192" mass="21774">MAEKKHTKHRLSKIDTLPEALKAQLHMLLREGQMSQEEVRRQINEIIVEHGVSSDDEYIKRNGMSRYAQQFRKGMESMMQAQQMTKQWVAQFGEVPQTDIARLLVEIGKGQIFEYQMKALETDKPIDPKTLSVLSLAIKRLQEAHSGSVKLEQEIRKRFAEEAVNVAEKAARAAGMSAEGIQSIKNEILGIA</sequence>
<gene>
    <name evidence="1" type="ORF">AL544_005145</name>
</gene>
<evidence type="ECO:0000313" key="1">
    <source>
        <dbReference type="EMBL" id="PNM64299.1"/>
    </source>
</evidence>
<accession>A0A2J9VKK2</accession>